<dbReference type="Gene3D" id="3.40.50.1820">
    <property type="entry name" value="alpha/beta hydrolase"/>
    <property type="match status" value="1"/>
</dbReference>
<sequence>MRRSGCRDHPRAPGRAVVAHSLGANATVFAAAWGTTVGRLVFPAPMGEFPIYLDLFAARHGFGRRIRAGLQRRLERRIGMPLEDTNMVRVAARTDYPPMLLIHDPDDPETPYATSEKIVASCQARV</sequence>
<proteinExistence type="predicted"/>
<gene>
    <name evidence="1" type="ORF">I551_5606</name>
</gene>
<dbReference type="InterPro" id="IPR029058">
    <property type="entry name" value="AB_hydrolase_fold"/>
</dbReference>
<organism evidence="1 2">
    <name type="scientific">Mycobacterium ulcerans str. Harvey</name>
    <dbReference type="NCBI Taxonomy" id="1299332"/>
    <lineage>
        <taxon>Bacteria</taxon>
        <taxon>Bacillati</taxon>
        <taxon>Actinomycetota</taxon>
        <taxon>Actinomycetes</taxon>
        <taxon>Mycobacteriales</taxon>
        <taxon>Mycobacteriaceae</taxon>
        <taxon>Mycobacterium</taxon>
        <taxon>Mycobacterium ulcerans group</taxon>
    </lineage>
</organism>
<protein>
    <recommendedName>
        <fullName evidence="3">Alpha/beta hydrolase family protein</fullName>
    </recommendedName>
</protein>
<evidence type="ECO:0000313" key="2">
    <source>
        <dbReference type="Proteomes" id="UP000020681"/>
    </source>
</evidence>
<dbReference type="EMBL" id="JAOL01000152">
    <property type="protein sequence ID" value="EUA87920.1"/>
    <property type="molecule type" value="Genomic_DNA"/>
</dbReference>
<dbReference type="Proteomes" id="UP000020681">
    <property type="component" value="Unassembled WGS sequence"/>
</dbReference>
<keyword evidence="2" id="KW-1185">Reference proteome</keyword>
<evidence type="ECO:0000313" key="1">
    <source>
        <dbReference type="EMBL" id="EUA87920.1"/>
    </source>
</evidence>
<evidence type="ECO:0008006" key="3">
    <source>
        <dbReference type="Google" id="ProtNLM"/>
    </source>
</evidence>
<reference evidence="1 2" key="1">
    <citation type="submission" date="2014-01" db="EMBL/GenBank/DDBJ databases">
        <authorList>
            <person name="Dobos K."/>
            <person name="Lenaerts A."/>
            <person name="Ordway D."/>
            <person name="DeGroote M.A."/>
            <person name="Parker T."/>
            <person name="Sizemore C."/>
            <person name="Tallon L.J."/>
            <person name="Sadzewicz L.K."/>
            <person name="Sengamalay N."/>
            <person name="Fraser C.M."/>
            <person name="Hine E."/>
            <person name="Shefchek K.A."/>
            <person name="Das S.P."/>
            <person name="Tettelin H."/>
        </authorList>
    </citation>
    <scope>NUCLEOTIDE SEQUENCE [LARGE SCALE GENOMIC DNA]</scope>
    <source>
        <strain evidence="1 2">Harvey</strain>
    </source>
</reference>
<dbReference type="SUPFAM" id="SSF53474">
    <property type="entry name" value="alpha/beta-Hydrolases"/>
    <property type="match status" value="1"/>
</dbReference>
<comment type="caution">
    <text evidence="1">The sequence shown here is derived from an EMBL/GenBank/DDBJ whole genome shotgun (WGS) entry which is preliminary data.</text>
</comment>
<name>A0ABN0QT41_MYCUL</name>
<accession>A0ABN0QT41</accession>